<dbReference type="Pfam" id="PF01740">
    <property type="entry name" value="STAS"/>
    <property type="match status" value="1"/>
</dbReference>
<dbReference type="EMBL" id="CP080997">
    <property type="protein sequence ID" value="QZA06760.1"/>
    <property type="molecule type" value="Genomic_DNA"/>
</dbReference>
<evidence type="ECO:0000313" key="2">
    <source>
        <dbReference type="EMBL" id="QZA06760.1"/>
    </source>
</evidence>
<reference evidence="2" key="1">
    <citation type="submission" date="2021-08" db="EMBL/GenBank/DDBJ databases">
        <title>Whole genome sequencing of non-tuberculosis mycobacteria type-strains.</title>
        <authorList>
            <person name="Igarashi Y."/>
            <person name="Osugi A."/>
            <person name="Mitarai S."/>
        </authorList>
    </citation>
    <scope>NUCLEOTIDE SEQUENCE</scope>
    <source>
        <strain evidence="2">JCM 30995</strain>
    </source>
</reference>
<evidence type="ECO:0000259" key="1">
    <source>
        <dbReference type="PROSITE" id="PS50801"/>
    </source>
</evidence>
<dbReference type="KEGG" id="mher:K3U94_17430"/>
<dbReference type="InterPro" id="IPR002645">
    <property type="entry name" value="STAS_dom"/>
</dbReference>
<evidence type="ECO:0000313" key="3">
    <source>
        <dbReference type="Proteomes" id="UP000825008"/>
    </source>
</evidence>
<dbReference type="SUPFAM" id="SSF52091">
    <property type="entry name" value="SpoIIaa-like"/>
    <property type="match status" value="1"/>
</dbReference>
<organism evidence="2 3">
    <name type="scientific">Mycolicibacter heraklionensis</name>
    <dbReference type="NCBI Taxonomy" id="512402"/>
    <lineage>
        <taxon>Bacteria</taxon>
        <taxon>Bacillati</taxon>
        <taxon>Actinomycetota</taxon>
        <taxon>Actinomycetes</taxon>
        <taxon>Mycobacteriales</taxon>
        <taxon>Mycobacteriaceae</taxon>
        <taxon>Mycolicibacter</taxon>
    </lineage>
</organism>
<sequence length="144" mass="15235">MSALKTAGSVFPASRINTLGPSDTWESRTVRSVTRWGRSGAVISVGGELDASNADQLAEHVQRCAGYCEWLVLDLNDLEFIGTAGFSALKTIADRCAETMVYCTTVPGVAVARLLRICDPGNALPTTSSVADALAGVQGFRQVR</sequence>
<gene>
    <name evidence="2" type="ORF">K3U94_17430</name>
</gene>
<dbReference type="CDD" id="cd07043">
    <property type="entry name" value="STAS_anti-anti-sigma_factors"/>
    <property type="match status" value="1"/>
</dbReference>
<dbReference type="PROSITE" id="PS50801">
    <property type="entry name" value="STAS"/>
    <property type="match status" value="1"/>
</dbReference>
<accession>A0A9X7WGF0</accession>
<dbReference type="AlphaFoldDB" id="A0A9X7WGF0"/>
<proteinExistence type="predicted"/>
<dbReference type="Proteomes" id="UP000825008">
    <property type="component" value="Chromosome"/>
</dbReference>
<protein>
    <submittedName>
        <fullName evidence="2">STAS domain-containing protein</fullName>
    </submittedName>
</protein>
<feature type="domain" description="STAS" evidence="1">
    <location>
        <begin position="42"/>
        <end position="137"/>
    </location>
</feature>
<name>A0A9X7WGF0_9MYCO</name>
<dbReference type="Gene3D" id="3.30.750.24">
    <property type="entry name" value="STAS domain"/>
    <property type="match status" value="1"/>
</dbReference>
<dbReference type="InterPro" id="IPR036513">
    <property type="entry name" value="STAS_dom_sf"/>
</dbReference>